<comment type="subcellular location">
    <subcellularLocation>
        <location evidence="1">Cell outer membrane</location>
    </subcellularLocation>
</comment>
<keyword evidence="7" id="KW-0998">Cell outer membrane</keyword>
<keyword evidence="4" id="KW-1134">Transmembrane beta strand</keyword>
<dbReference type="Pfam" id="PF02321">
    <property type="entry name" value="OEP"/>
    <property type="match status" value="2"/>
</dbReference>
<evidence type="ECO:0000313" key="9">
    <source>
        <dbReference type="Proteomes" id="UP000624701"/>
    </source>
</evidence>
<dbReference type="Gene3D" id="3.40.50.2300">
    <property type="match status" value="2"/>
</dbReference>
<reference evidence="9" key="1">
    <citation type="journal article" date="2019" name="Int. J. Syst. Evol. Microbiol.">
        <title>The Global Catalogue of Microorganisms (GCM) 10K type strain sequencing project: providing services to taxonomists for standard genome sequencing and annotation.</title>
        <authorList>
            <consortium name="The Broad Institute Genomics Platform"/>
            <consortium name="The Broad Institute Genome Sequencing Center for Infectious Disease"/>
            <person name="Wu L."/>
            <person name="Ma J."/>
        </authorList>
    </citation>
    <scope>NUCLEOTIDE SEQUENCE [LARGE SCALE GENOMIC DNA]</scope>
    <source>
        <strain evidence="9">CCM 8681</strain>
    </source>
</reference>
<dbReference type="PANTHER" id="PTHR30026:SF20">
    <property type="entry name" value="OUTER MEMBRANE PROTEIN TOLC"/>
    <property type="match status" value="1"/>
</dbReference>
<sequence length="776" mass="87052">MKRTLIILAFLFYFIGYSQSVKIGILSDESTSETQPLLEDLKSQIRAVVGQNTSVNFSDVLINDHNIDKAKSNYQQLVNDDTDIILSFGLINNIVIYEEDIYPKPTIVFGSVNNDFIDLPENQTTSEIENVTYIIAPISYKEDLEAFRDLFDYKNIGIIIEDYVVEALPVRELFNNYFSQQDSNYKLIPINDDNNVSNLLSGIDAVYMAGGFFKTDAELKALIDEINSRKLPSFSAFENRTVQQGILAINQPETNISQFFRRIALNVEAIINGTNASELPLFIDYKKKLSINFSTAKQIEFPLRYSLLGKADFVGDNAVVASDISLSLLDIMNDVVKNNLSLQAERKNIELAQQDIKTSKSGFLPDVTASASGLYVDPRVAEISGGASPEFSTSAVVVANQLIYSESAAANISIQNSLQKAQEQTYSAAELDALLNASIAYFNALILKTNAQIQNENLKVTKRNLELAEQNFEAGASGKSDVLRFRSQLAQNTQSLIEAGNQLSQSFFTINQLLNTQISNKIDVIDAELSEGVFKNYRYQDFFELLDNPKLQANLIEFLIEEAKKNAPELKNIDFNLDVTERNYDLNDYGRFIPTVSLQGQYSLAISQWGVGSTLPAGAITAPDGTYNVGLNLSLPIFQQNLRNINRQTIKIQEEQLQIQRENTDLNIEKNVNDIVLDLVNQIANIEISKISEETAKESLELTQNAYQEGAVPVIQLIDAQTNYLQTQLARATANYNYLITSMQLERAIGYFFLMHTETENQEFIQRAQQYILSRN</sequence>
<dbReference type="SUPFAM" id="SSF56954">
    <property type="entry name" value="Outer membrane efflux proteins (OEP)"/>
    <property type="match status" value="1"/>
</dbReference>
<dbReference type="EMBL" id="BMDQ01000001">
    <property type="protein sequence ID" value="GGI56997.1"/>
    <property type="molecule type" value="Genomic_DNA"/>
</dbReference>
<name>A0ABQ2BZM1_9FLAO</name>
<dbReference type="Gene3D" id="1.20.1600.10">
    <property type="entry name" value="Outer membrane efflux proteins (OEP)"/>
    <property type="match status" value="1"/>
</dbReference>
<dbReference type="RefSeq" id="WP_229719615.1">
    <property type="nucleotide sequence ID" value="NZ_BMDQ01000001.1"/>
</dbReference>
<dbReference type="InterPro" id="IPR051906">
    <property type="entry name" value="TolC-like"/>
</dbReference>
<gene>
    <name evidence="8" type="ORF">GCM10011444_13060</name>
</gene>
<dbReference type="InterPro" id="IPR003423">
    <property type="entry name" value="OMP_efflux"/>
</dbReference>
<keyword evidence="6" id="KW-0472">Membrane</keyword>
<organism evidence="8 9">
    <name type="scientific">Winogradskyella haliclonae</name>
    <dbReference type="NCBI Taxonomy" id="2048558"/>
    <lineage>
        <taxon>Bacteria</taxon>
        <taxon>Pseudomonadati</taxon>
        <taxon>Bacteroidota</taxon>
        <taxon>Flavobacteriia</taxon>
        <taxon>Flavobacteriales</taxon>
        <taxon>Flavobacteriaceae</taxon>
        <taxon>Winogradskyella</taxon>
    </lineage>
</organism>
<evidence type="ECO:0000256" key="7">
    <source>
        <dbReference type="ARBA" id="ARBA00023237"/>
    </source>
</evidence>
<evidence type="ECO:0000256" key="1">
    <source>
        <dbReference type="ARBA" id="ARBA00004442"/>
    </source>
</evidence>
<evidence type="ECO:0000256" key="3">
    <source>
        <dbReference type="ARBA" id="ARBA00022448"/>
    </source>
</evidence>
<comment type="similarity">
    <text evidence="2">Belongs to the outer membrane factor (OMF) (TC 1.B.17) family.</text>
</comment>
<keyword evidence="5" id="KW-0812">Transmembrane</keyword>
<evidence type="ECO:0008006" key="10">
    <source>
        <dbReference type="Google" id="ProtNLM"/>
    </source>
</evidence>
<proteinExistence type="inferred from homology"/>
<evidence type="ECO:0000256" key="2">
    <source>
        <dbReference type="ARBA" id="ARBA00007613"/>
    </source>
</evidence>
<evidence type="ECO:0000313" key="8">
    <source>
        <dbReference type="EMBL" id="GGI56997.1"/>
    </source>
</evidence>
<comment type="caution">
    <text evidence="8">The sequence shown here is derived from an EMBL/GenBank/DDBJ whole genome shotgun (WGS) entry which is preliminary data.</text>
</comment>
<keyword evidence="9" id="KW-1185">Reference proteome</keyword>
<evidence type="ECO:0000256" key="4">
    <source>
        <dbReference type="ARBA" id="ARBA00022452"/>
    </source>
</evidence>
<dbReference type="PANTHER" id="PTHR30026">
    <property type="entry name" value="OUTER MEMBRANE PROTEIN TOLC"/>
    <property type="match status" value="1"/>
</dbReference>
<dbReference type="Proteomes" id="UP000624701">
    <property type="component" value="Unassembled WGS sequence"/>
</dbReference>
<accession>A0ABQ2BZM1</accession>
<evidence type="ECO:0000256" key="5">
    <source>
        <dbReference type="ARBA" id="ARBA00022692"/>
    </source>
</evidence>
<protein>
    <recommendedName>
        <fullName evidence="10">Outer membrane protein TolC</fullName>
    </recommendedName>
</protein>
<keyword evidence="3" id="KW-0813">Transport</keyword>
<evidence type="ECO:0000256" key="6">
    <source>
        <dbReference type="ARBA" id="ARBA00023136"/>
    </source>
</evidence>